<dbReference type="EMBL" id="BAAAXF010000025">
    <property type="protein sequence ID" value="GAA3496532.1"/>
    <property type="molecule type" value="Genomic_DNA"/>
</dbReference>
<evidence type="ECO:0000313" key="1">
    <source>
        <dbReference type="EMBL" id="GAA3496532.1"/>
    </source>
</evidence>
<sequence length="59" mass="6198">MRAGERVRRGVVLAGGGSCVPGGGADVVEVLIARASRTDDAEPKLSTSYRNFAATYEEQ</sequence>
<organism evidence="1 2">
    <name type="scientific">Streptomyces prasinosporus</name>
    <dbReference type="NCBI Taxonomy" id="68256"/>
    <lineage>
        <taxon>Bacteria</taxon>
        <taxon>Bacillati</taxon>
        <taxon>Actinomycetota</taxon>
        <taxon>Actinomycetes</taxon>
        <taxon>Kitasatosporales</taxon>
        <taxon>Streptomycetaceae</taxon>
        <taxon>Streptomyces</taxon>
        <taxon>Streptomyces albogriseolus group</taxon>
    </lineage>
</organism>
<evidence type="ECO:0000313" key="2">
    <source>
        <dbReference type="Proteomes" id="UP001501455"/>
    </source>
</evidence>
<proteinExistence type="predicted"/>
<protein>
    <submittedName>
        <fullName evidence="1">Uncharacterized protein</fullName>
    </submittedName>
</protein>
<name>A0ABP6TNE5_9ACTN</name>
<gene>
    <name evidence="1" type="ORF">GCM10019016_036330</name>
</gene>
<keyword evidence="2" id="KW-1185">Reference proteome</keyword>
<accession>A0ABP6TNE5</accession>
<dbReference type="Proteomes" id="UP001501455">
    <property type="component" value="Unassembled WGS sequence"/>
</dbReference>
<reference evidence="2" key="1">
    <citation type="journal article" date="2019" name="Int. J. Syst. Evol. Microbiol.">
        <title>The Global Catalogue of Microorganisms (GCM) 10K type strain sequencing project: providing services to taxonomists for standard genome sequencing and annotation.</title>
        <authorList>
            <consortium name="The Broad Institute Genomics Platform"/>
            <consortium name="The Broad Institute Genome Sequencing Center for Infectious Disease"/>
            <person name="Wu L."/>
            <person name="Ma J."/>
        </authorList>
    </citation>
    <scope>NUCLEOTIDE SEQUENCE [LARGE SCALE GENOMIC DNA]</scope>
    <source>
        <strain evidence="2">JCM 4816</strain>
    </source>
</reference>
<comment type="caution">
    <text evidence="1">The sequence shown here is derived from an EMBL/GenBank/DDBJ whole genome shotgun (WGS) entry which is preliminary data.</text>
</comment>